<dbReference type="STRING" id="1121884.SAMN02745131_02513"/>
<reference evidence="1 2" key="1">
    <citation type="submission" date="2016-11" db="EMBL/GenBank/DDBJ databases">
        <authorList>
            <person name="Jaros S."/>
            <person name="Januszkiewicz K."/>
            <person name="Wedrychowicz H."/>
        </authorList>
    </citation>
    <scope>NUCLEOTIDE SEQUENCE [LARGE SCALE GENOMIC DNA]</scope>
    <source>
        <strain evidence="1 2">DSM 18119</strain>
    </source>
</reference>
<dbReference type="RefSeq" id="WP_072835688.1">
    <property type="nucleotide sequence ID" value="NZ_FQUU01000010.1"/>
</dbReference>
<dbReference type="Proteomes" id="UP000184048">
    <property type="component" value="Unassembled WGS sequence"/>
</dbReference>
<dbReference type="GO" id="GO:0003700">
    <property type="term" value="F:DNA-binding transcription factor activity"/>
    <property type="evidence" value="ECO:0007669"/>
    <property type="project" value="InterPro"/>
</dbReference>
<keyword evidence="2" id="KW-1185">Reference proteome</keyword>
<accession>A0A1M5BC02</accession>
<dbReference type="InterPro" id="IPR036388">
    <property type="entry name" value="WH-like_DNA-bd_sf"/>
</dbReference>
<dbReference type="AlphaFoldDB" id="A0A1M5BC02"/>
<evidence type="ECO:0000313" key="2">
    <source>
        <dbReference type="Proteomes" id="UP000184048"/>
    </source>
</evidence>
<organism evidence="1 2">
    <name type="scientific">Flavisolibacter ginsengisoli DSM 18119</name>
    <dbReference type="NCBI Taxonomy" id="1121884"/>
    <lineage>
        <taxon>Bacteria</taxon>
        <taxon>Pseudomonadati</taxon>
        <taxon>Bacteroidota</taxon>
        <taxon>Chitinophagia</taxon>
        <taxon>Chitinophagales</taxon>
        <taxon>Chitinophagaceae</taxon>
        <taxon>Flavisolibacter</taxon>
    </lineage>
</organism>
<gene>
    <name evidence="1" type="ORF">SAMN02745131_02513</name>
</gene>
<dbReference type="OrthoDB" id="982681at2"/>
<name>A0A1M5BC02_9BACT</name>
<dbReference type="Gene3D" id="1.10.10.10">
    <property type="entry name" value="Winged helix-like DNA-binding domain superfamily/Winged helix DNA-binding domain"/>
    <property type="match status" value="1"/>
</dbReference>
<dbReference type="EMBL" id="FQUU01000010">
    <property type="protein sequence ID" value="SHF39980.1"/>
    <property type="molecule type" value="Genomic_DNA"/>
</dbReference>
<protein>
    <submittedName>
        <fullName evidence="1">RNA polymerase sigma factor, sigma-70 family</fullName>
    </submittedName>
</protein>
<dbReference type="Gene3D" id="1.10.1740.10">
    <property type="match status" value="1"/>
</dbReference>
<dbReference type="GO" id="GO:0006352">
    <property type="term" value="P:DNA-templated transcription initiation"/>
    <property type="evidence" value="ECO:0007669"/>
    <property type="project" value="InterPro"/>
</dbReference>
<dbReference type="InterPro" id="IPR013325">
    <property type="entry name" value="RNA_pol_sigma_r2"/>
</dbReference>
<sequence length="212" mass="25279">MIDQAPYKVLSDVDLFVALCNEPGDDRCFTEFVKRFLPDVKQECKRKCQIKKLDLHIGQEIAHKTLENARRSGTFKERKDVKDPKKAILVYLYQIATNLFRDHHRKKVRDHHLQTVHRRTYFEDLIETDQFEQNPEKLQNIKENAEYIFSQLNKKEQAVVLKDLEYKKHYCYLPDEVTEELSEDLGVQKATIRKIRERAISKIKKAINEIYQ</sequence>
<dbReference type="SUPFAM" id="SSF88946">
    <property type="entry name" value="Sigma2 domain of RNA polymerase sigma factors"/>
    <property type="match status" value="1"/>
</dbReference>
<proteinExistence type="predicted"/>
<evidence type="ECO:0000313" key="1">
    <source>
        <dbReference type="EMBL" id="SHF39980.1"/>
    </source>
</evidence>